<dbReference type="InterPro" id="IPR050742">
    <property type="entry name" value="Helicase_Restrict-Modif_Enz"/>
</dbReference>
<dbReference type="PANTHER" id="PTHR47396:SF1">
    <property type="entry name" value="ATP-DEPENDENT HELICASE IRC3-RELATED"/>
    <property type="match status" value="1"/>
</dbReference>
<accession>A0A4S4G5P4</accession>
<dbReference type="EMBL" id="SSTJ01000001">
    <property type="protein sequence ID" value="THG38990.1"/>
    <property type="molecule type" value="Genomic_DNA"/>
</dbReference>
<dbReference type="SUPFAM" id="SSF56024">
    <property type="entry name" value="Phospholipase D/nuclease"/>
    <property type="match status" value="1"/>
</dbReference>
<dbReference type="InterPro" id="IPR021835">
    <property type="entry name" value="DUF3427"/>
</dbReference>
<evidence type="ECO:0000259" key="1">
    <source>
        <dbReference type="PROSITE" id="PS51192"/>
    </source>
</evidence>
<dbReference type="Gene3D" id="3.30.870.10">
    <property type="entry name" value="Endonuclease Chain A"/>
    <property type="match status" value="1"/>
</dbReference>
<evidence type="ECO:0000259" key="2">
    <source>
        <dbReference type="PROSITE" id="PS51194"/>
    </source>
</evidence>
<dbReference type="AlphaFoldDB" id="A0A4S4G5P4"/>
<dbReference type="Pfam" id="PF13091">
    <property type="entry name" value="PLDc_2"/>
    <property type="match status" value="1"/>
</dbReference>
<dbReference type="GO" id="GO:0016787">
    <property type="term" value="F:hydrolase activity"/>
    <property type="evidence" value="ECO:0007669"/>
    <property type="project" value="InterPro"/>
</dbReference>
<dbReference type="PROSITE" id="PS51192">
    <property type="entry name" value="HELICASE_ATP_BIND_1"/>
    <property type="match status" value="1"/>
</dbReference>
<dbReference type="SMART" id="SM00490">
    <property type="entry name" value="HELICc"/>
    <property type="match status" value="1"/>
</dbReference>
<dbReference type="Pfam" id="PF04851">
    <property type="entry name" value="ResIII"/>
    <property type="match status" value="1"/>
</dbReference>
<comment type="caution">
    <text evidence="3">The sequence shown here is derived from an EMBL/GenBank/DDBJ whole genome shotgun (WGS) entry which is preliminary data.</text>
</comment>
<proteinExistence type="predicted"/>
<dbReference type="CDD" id="cd18032">
    <property type="entry name" value="DEXHc_RE_I_III_res"/>
    <property type="match status" value="1"/>
</dbReference>
<name>A0A4S4G5P4_9ACTN</name>
<evidence type="ECO:0000313" key="3">
    <source>
        <dbReference type="EMBL" id="THG38990.1"/>
    </source>
</evidence>
<dbReference type="CDD" id="cd18799">
    <property type="entry name" value="SF2_C_EcoAI-like"/>
    <property type="match status" value="1"/>
</dbReference>
<sequence length="971" mass="110470">MRLSDESRFEYSVVAFEDSLRASFIGSEKPSDDRYAPKIVMNDKESATDVLSIIKNELADCMSFDFSVAFVTAGGIQVLVEALRLLEERGATGRILTSTYLNFNDPEALSKLLEFPAIDVRVYQGDLHAKGYFFNRETLSTFIIGSSNLTQTALTCNKEWNVLFRSFEGGEMLASARAEFERLWADDKSVELTREWILGYKRYLGEGSPESARHAKRLKAFALKEANAGVAAGAPQGIVPNAMQERALEALRVQHELDEPRALLVSATGTGKTYLSALDVRQTTPSKVLFIAHRKRILKASAESYRRVLGGSYTYGIYGEDPDFRSKTCGFAMVGALSKHLRDFDPCEYDYIVIDEAHRTGARSYRDILEYFRPKFFLGMTATPTRTDGYDVYRLFNHVIAYRITLQDALNENMLVPFHYFGIADLAIEDEETDDFALFGQLTSEERVRHVTEKVEEYTVNKADRRGLVFCSRNDEAKTLSQLFNERGYRTIAISGETPDFERDRAIERLENGELQYIFSVDILNEGIDIPSLNQIIMLRRTESTVVFMQQLGRGLRKHDAKEFTLVLDFIGNYQQNFLIPMALSGDRTYNKDNLRRVVKEGSASIPGCSTISFDRISEKRIFKALEEGRFAEAKLIRSEFNHLKQILGRTPKLVDFDKNEAMDPLLIIRKYGSYPAFLQQYDKDCTTCFDEKKLAMLKAISTKLGNGKRAVDLEIIRRFAEGDIAIEKESLSARGTGVEALRSASRVLTGEYSKDSPAVAVDEHEQFVASPAFVAMLMDDQFREAVLDLVEFALARNARDYSDAYKDTDFVLNRKYTREEVCRLLRWKKQPNFQNVGGYFHDKDTNTFPVFINYEKDPDISITTQYEDRFVSDNRIIAISKSKRTLASPEIRMLANARLNGVRCYLFVRKNLKDKDDGTEFYFLGEIHPTGEFQEIVMADGVTSAVEIAYELENPVKGDIYEFLTSRLDD</sequence>
<dbReference type="InterPro" id="IPR006935">
    <property type="entry name" value="Helicase/UvrB_N"/>
</dbReference>
<feature type="domain" description="Helicase C-terminal" evidence="2">
    <location>
        <begin position="454"/>
        <end position="603"/>
    </location>
</feature>
<evidence type="ECO:0000313" key="4">
    <source>
        <dbReference type="Proteomes" id="UP000308978"/>
    </source>
</evidence>
<protein>
    <submittedName>
        <fullName evidence="3">DUF3427 domain-containing protein</fullName>
    </submittedName>
</protein>
<feature type="domain" description="Helicase ATP-binding" evidence="1">
    <location>
        <begin position="253"/>
        <end position="402"/>
    </location>
</feature>
<organism evidence="3 4">
    <name type="scientific">Adlercreutzia caecimuris</name>
    <dbReference type="NCBI Taxonomy" id="671266"/>
    <lineage>
        <taxon>Bacteria</taxon>
        <taxon>Bacillati</taxon>
        <taxon>Actinomycetota</taxon>
        <taxon>Coriobacteriia</taxon>
        <taxon>Eggerthellales</taxon>
        <taxon>Eggerthellaceae</taxon>
        <taxon>Adlercreutzia</taxon>
    </lineage>
</organism>
<dbReference type="InterPro" id="IPR001650">
    <property type="entry name" value="Helicase_C-like"/>
</dbReference>
<dbReference type="InterPro" id="IPR025202">
    <property type="entry name" value="PLD-like_dom"/>
</dbReference>
<dbReference type="Pfam" id="PF26350">
    <property type="entry name" value="DUF8090"/>
    <property type="match status" value="1"/>
</dbReference>
<reference evidence="3 4" key="1">
    <citation type="submission" date="2019-04" db="EMBL/GenBank/DDBJ databases">
        <title>Microbes associate with the intestines of laboratory mice.</title>
        <authorList>
            <person name="Navarre W."/>
            <person name="Wong E."/>
            <person name="Huang K.C."/>
            <person name="Tropini C."/>
            <person name="Ng K."/>
            <person name="Yu B."/>
        </authorList>
    </citation>
    <scope>NUCLEOTIDE SEQUENCE [LARGE SCALE GENOMIC DNA]</scope>
    <source>
        <strain evidence="3 4">NM80_B27</strain>
    </source>
</reference>
<dbReference type="GO" id="GO:0005829">
    <property type="term" value="C:cytosol"/>
    <property type="evidence" value="ECO:0007669"/>
    <property type="project" value="TreeGrafter"/>
</dbReference>
<dbReference type="PANTHER" id="PTHR47396">
    <property type="entry name" value="TYPE I RESTRICTION ENZYME ECOKI R PROTEIN"/>
    <property type="match status" value="1"/>
</dbReference>
<dbReference type="RefSeq" id="WP_136432704.1">
    <property type="nucleotide sequence ID" value="NZ_SSTJ01000001.1"/>
</dbReference>
<dbReference type="Pfam" id="PF00271">
    <property type="entry name" value="Helicase_C"/>
    <property type="match status" value="1"/>
</dbReference>
<dbReference type="GO" id="GO:0003677">
    <property type="term" value="F:DNA binding"/>
    <property type="evidence" value="ECO:0007669"/>
    <property type="project" value="InterPro"/>
</dbReference>
<dbReference type="InterPro" id="IPR058403">
    <property type="entry name" value="DUF8090"/>
</dbReference>
<dbReference type="Gene3D" id="3.40.50.300">
    <property type="entry name" value="P-loop containing nucleotide triphosphate hydrolases"/>
    <property type="match status" value="2"/>
</dbReference>
<dbReference type="SUPFAM" id="SSF52540">
    <property type="entry name" value="P-loop containing nucleoside triphosphate hydrolases"/>
    <property type="match status" value="1"/>
</dbReference>
<dbReference type="Proteomes" id="UP000308978">
    <property type="component" value="Unassembled WGS sequence"/>
</dbReference>
<dbReference type="Pfam" id="PF11907">
    <property type="entry name" value="DUF3427"/>
    <property type="match status" value="1"/>
</dbReference>
<dbReference type="SMART" id="SM00487">
    <property type="entry name" value="DEXDc"/>
    <property type="match status" value="1"/>
</dbReference>
<dbReference type="GO" id="GO:0005524">
    <property type="term" value="F:ATP binding"/>
    <property type="evidence" value="ECO:0007669"/>
    <property type="project" value="InterPro"/>
</dbReference>
<dbReference type="PROSITE" id="PS51194">
    <property type="entry name" value="HELICASE_CTER"/>
    <property type="match status" value="1"/>
</dbReference>
<dbReference type="InterPro" id="IPR014001">
    <property type="entry name" value="Helicase_ATP-bd"/>
</dbReference>
<dbReference type="InterPro" id="IPR027417">
    <property type="entry name" value="P-loop_NTPase"/>
</dbReference>
<gene>
    <name evidence="3" type="ORF">E5986_01500</name>
</gene>
<dbReference type="CDD" id="cd09204">
    <property type="entry name" value="PLDc_N_DEXD_b2"/>
    <property type="match status" value="1"/>
</dbReference>